<name>A0A6A5U7G1_9PLEO</name>
<evidence type="ECO:0000313" key="3">
    <source>
        <dbReference type="Proteomes" id="UP000800035"/>
    </source>
</evidence>
<evidence type="ECO:0000256" key="1">
    <source>
        <dbReference type="SAM" id="MobiDB-lite"/>
    </source>
</evidence>
<sequence>MSAKTSSSSTTAPFFSFGPDDSFISKSAEGLRYRHLPKSLKNLITDGKVLDVHWASLGPIPESWILSFTDSTHKHNLAWGQLIPPRLQTYLSKLTPSPFLRAFLGPGTSYIAWDADSIRWTELPTSLEDSIQAWLTPSGWKNGPPRMVTWGESDAFFAMSEYGDVAYRVGGKAGERRWEIWKETVEEWRGEAGFVWSEVAYISIDPTTPDQFVAIRNDGTWAGSIDDINEEALEAFAVNFFRLAKPKTSSSRPHTNGYHHPNSNSHSQSNGTNDHRSRSGPHPTNGNGNSIPRPRNTTPDAATQAQYESWANNTASLFASALAANNTAPRKAPKKLQIRSQTTTSTTSPASPSPSIPTSATTIGQGRLLSSFPYLPPAVTRCSLPACAIHKSDPQGLRACKHDVERLLRASGLYSYEWLRQERIRWHPDRFGRLCEERWREEGKRLAEEMFKIIDILIGEVKG</sequence>
<dbReference type="AlphaFoldDB" id="A0A6A5U7G1"/>
<dbReference type="OrthoDB" id="4764735at2759"/>
<feature type="region of interest" description="Disordered" evidence="1">
    <location>
        <begin position="247"/>
        <end position="304"/>
    </location>
</feature>
<feature type="compositionally biased region" description="Polar residues" evidence="1">
    <location>
        <begin position="282"/>
        <end position="304"/>
    </location>
</feature>
<organism evidence="2 3">
    <name type="scientific">Byssothecium circinans</name>
    <dbReference type="NCBI Taxonomy" id="147558"/>
    <lineage>
        <taxon>Eukaryota</taxon>
        <taxon>Fungi</taxon>
        <taxon>Dikarya</taxon>
        <taxon>Ascomycota</taxon>
        <taxon>Pezizomycotina</taxon>
        <taxon>Dothideomycetes</taxon>
        <taxon>Pleosporomycetidae</taxon>
        <taxon>Pleosporales</taxon>
        <taxon>Massarineae</taxon>
        <taxon>Massarinaceae</taxon>
        <taxon>Byssothecium</taxon>
    </lineage>
</organism>
<protein>
    <submittedName>
        <fullName evidence="2">Uncharacterized protein</fullName>
    </submittedName>
</protein>
<reference evidence="2" key="1">
    <citation type="journal article" date="2020" name="Stud. Mycol.">
        <title>101 Dothideomycetes genomes: a test case for predicting lifestyles and emergence of pathogens.</title>
        <authorList>
            <person name="Haridas S."/>
            <person name="Albert R."/>
            <person name="Binder M."/>
            <person name="Bloem J."/>
            <person name="Labutti K."/>
            <person name="Salamov A."/>
            <person name="Andreopoulos B."/>
            <person name="Baker S."/>
            <person name="Barry K."/>
            <person name="Bills G."/>
            <person name="Bluhm B."/>
            <person name="Cannon C."/>
            <person name="Castanera R."/>
            <person name="Culley D."/>
            <person name="Daum C."/>
            <person name="Ezra D."/>
            <person name="Gonzalez J."/>
            <person name="Henrissat B."/>
            <person name="Kuo A."/>
            <person name="Liang C."/>
            <person name="Lipzen A."/>
            <person name="Lutzoni F."/>
            <person name="Magnuson J."/>
            <person name="Mondo S."/>
            <person name="Nolan M."/>
            <person name="Ohm R."/>
            <person name="Pangilinan J."/>
            <person name="Park H.-J."/>
            <person name="Ramirez L."/>
            <person name="Alfaro M."/>
            <person name="Sun H."/>
            <person name="Tritt A."/>
            <person name="Yoshinaga Y."/>
            <person name="Zwiers L.-H."/>
            <person name="Turgeon B."/>
            <person name="Goodwin S."/>
            <person name="Spatafora J."/>
            <person name="Crous P."/>
            <person name="Grigoriev I."/>
        </authorList>
    </citation>
    <scope>NUCLEOTIDE SEQUENCE</scope>
    <source>
        <strain evidence="2">CBS 675.92</strain>
    </source>
</reference>
<keyword evidence="3" id="KW-1185">Reference proteome</keyword>
<evidence type="ECO:0000313" key="2">
    <source>
        <dbReference type="EMBL" id="KAF1960861.1"/>
    </source>
</evidence>
<gene>
    <name evidence="2" type="ORF">CC80DRAFT_266203</name>
</gene>
<feature type="region of interest" description="Disordered" evidence="1">
    <location>
        <begin position="327"/>
        <end position="362"/>
    </location>
</feature>
<feature type="compositionally biased region" description="Low complexity" evidence="1">
    <location>
        <begin position="259"/>
        <end position="270"/>
    </location>
</feature>
<dbReference type="EMBL" id="ML976982">
    <property type="protein sequence ID" value="KAF1960861.1"/>
    <property type="molecule type" value="Genomic_DNA"/>
</dbReference>
<dbReference type="Proteomes" id="UP000800035">
    <property type="component" value="Unassembled WGS sequence"/>
</dbReference>
<proteinExistence type="predicted"/>
<accession>A0A6A5U7G1</accession>